<feature type="region of interest" description="Disordered" evidence="7">
    <location>
        <begin position="1213"/>
        <end position="1262"/>
    </location>
</feature>
<feature type="region of interest" description="Disordered" evidence="7">
    <location>
        <begin position="723"/>
        <end position="753"/>
    </location>
</feature>
<dbReference type="CDD" id="cd07521">
    <property type="entry name" value="HAD_FCP1-like"/>
    <property type="match status" value="1"/>
</dbReference>
<evidence type="ECO:0000256" key="3">
    <source>
        <dbReference type="ARBA" id="ARBA00022801"/>
    </source>
</evidence>
<evidence type="ECO:0000256" key="5">
    <source>
        <dbReference type="ARBA" id="ARBA00047761"/>
    </source>
</evidence>
<dbReference type="InterPro" id="IPR036420">
    <property type="entry name" value="BRCT_dom_sf"/>
</dbReference>
<comment type="subcellular location">
    <subcellularLocation>
        <location evidence="1">Nucleus</location>
    </subcellularLocation>
</comment>
<accession>A0A5J4NR72</accession>
<dbReference type="GO" id="GO:0008420">
    <property type="term" value="F:RNA polymerase II CTD heptapeptide repeat phosphatase activity"/>
    <property type="evidence" value="ECO:0007669"/>
    <property type="project" value="InterPro"/>
</dbReference>
<feature type="region of interest" description="Disordered" evidence="7">
    <location>
        <begin position="628"/>
        <end position="647"/>
    </location>
</feature>
<feature type="region of interest" description="Disordered" evidence="7">
    <location>
        <begin position="957"/>
        <end position="1011"/>
    </location>
</feature>
<feature type="compositionally biased region" description="Acidic residues" evidence="7">
    <location>
        <begin position="869"/>
        <end position="893"/>
    </location>
</feature>
<feature type="region of interest" description="Disordered" evidence="7">
    <location>
        <begin position="825"/>
        <end position="847"/>
    </location>
</feature>
<evidence type="ECO:0000259" key="9">
    <source>
        <dbReference type="PROSITE" id="PS50969"/>
    </source>
</evidence>
<keyword evidence="4" id="KW-0539">Nucleus</keyword>
<dbReference type="EMBL" id="QNGE01001214">
    <property type="protein sequence ID" value="KAA3678125.1"/>
    <property type="molecule type" value="Genomic_DNA"/>
</dbReference>
<proteinExistence type="predicted"/>
<feature type="compositionally biased region" description="Acidic residues" evidence="7">
    <location>
        <begin position="1216"/>
        <end position="1238"/>
    </location>
</feature>
<evidence type="ECO:0000256" key="4">
    <source>
        <dbReference type="ARBA" id="ARBA00023242"/>
    </source>
</evidence>
<dbReference type="AlphaFoldDB" id="A0A5J4NR72"/>
<feature type="domain" description="FCP1 homology" evidence="9">
    <location>
        <begin position="56"/>
        <end position="218"/>
    </location>
</feature>
<dbReference type="Pfam" id="PF03031">
    <property type="entry name" value="NIF"/>
    <property type="match status" value="1"/>
</dbReference>
<dbReference type="InterPro" id="IPR023214">
    <property type="entry name" value="HAD_sf"/>
</dbReference>
<dbReference type="InterPro" id="IPR011947">
    <property type="entry name" value="FCP1_euk"/>
</dbReference>
<dbReference type="PANTHER" id="PTHR23081:SF36">
    <property type="entry name" value="RNA POLYMERASE II SUBUNIT A C-TERMINAL DOMAIN PHOSPHATASE"/>
    <property type="match status" value="1"/>
</dbReference>
<feature type="compositionally biased region" description="Basic residues" evidence="7">
    <location>
        <begin position="728"/>
        <end position="749"/>
    </location>
</feature>
<reference evidence="10 11" key="1">
    <citation type="journal article" date="2019" name="Gigascience">
        <title>Whole-genome sequence of the oriental lung fluke Paragonimus westermani.</title>
        <authorList>
            <person name="Oey H."/>
            <person name="Zakrzewski M."/>
            <person name="Narain K."/>
            <person name="Devi K.R."/>
            <person name="Agatsuma T."/>
            <person name="Nawaratna S."/>
            <person name="Gobert G.N."/>
            <person name="Jones M.K."/>
            <person name="Ragan M.A."/>
            <person name="McManus D.P."/>
            <person name="Krause L."/>
        </authorList>
    </citation>
    <scope>NUCLEOTIDE SEQUENCE [LARGE SCALE GENOMIC DNA]</scope>
    <source>
        <strain evidence="10 11">IND2009</strain>
    </source>
</reference>
<keyword evidence="3" id="KW-0378">Hydrolase</keyword>
<feature type="region of interest" description="Disordered" evidence="7">
    <location>
        <begin position="869"/>
        <end position="895"/>
    </location>
</feature>
<feature type="compositionally biased region" description="Low complexity" evidence="7">
    <location>
        <begin position="414"/>
        <end position="436"/>
    </location>
</feature>
<evidence type="ECO:0000313" key="11">
    <source>
        <dbReference type="Proteomes" id="UP000324629"/>
    </source>
</evidence>
<gene>
    <name evidence="10" type="ORF">DEA37_0000998</name>
</gene>
<sequence>MIIILMTMLNYREGGISGERIENASAKIPMVHAIPELHVSETVAAELALQDEQSLLAARKLVLLVDLDETVLHTTNDPQAFHYKNVHRYRLPGSPLVYHTSFRPHLHAVLEKLSKYYQMHICTFGNRIYAHQLAAMIDPKRRYFSHRILSRDECFNPVTKSANLKALFPRGLNMVCIIDDRGEVWDWSPHLIQVKPYRFFQGAHDINIFPWSTTVSTTTGTSTVTATCTMSDSELLSSTTTVLSESTTVENVSGSNVVSSVPTSVTERTTAESAELNISTSAVVTSALEVCDVYSIKTESVYHSDTLVKEDTGLGVPSLPTIGDDREKNQLSDCAEAECDSDPVFTRNAPKSMYAEPEKLFEAADGNYLLRLQEILLSLHRSYYCEYDCWRAARSVEQRHMRRQSGDQSDRTSRSPSLSSSSSSRPHSPIRPSSHSNCVPNVANIISQHRSTVLGSDFHVTLSGLAPSHLPDRCFAARMVRSLGAVLHSGLRLPPSPVAGTASLSTSVREDKTADCNPVPVPESVDCNKIMEPKSFNQTPAALNVYTTHLVACRRGTEKYNAAMNFLRSNSEKSPSLLHIVSPHWLWACYYHWKYFPESDYPLVQDYHPSEFDPEVEPAPGTLRYARRHRRHRAEHSPTHPPLHHSSRLVDEHHGLFRYHIPHQSIKQRHHRKHTHHSVKHLSPDQPRDAESHANLGSITPKLDVSIVQSALDSIRAELELDREHDRGKRKQRHDHISHGGKHARKRHRSEADNALTVSGESLDAIADPLRIQRTSVDLEPGETTSLCVDADVQDVRPGENKFMKLSDQTSHSRFSSVNIQCSHEPADTMPLSTDKEDPKDPETVPPIRPTVVMEIQDTDELYVDGDAEITDNADDDDDTQGQDDEVTDEQTENEMTIESRLQHFLPPPKSLILADNPLIHLPPQATSQMLAEIEEAVMEEDAEKASSVPIEAELYDPATLGLGDTDSSMSSHRDLRDSDADQIEDYDQDVMRSPSPKSRSATTHSRHRIGKRLDTTDSDCKDLQWHVQRELLLRRRCRASPEEVRKIDKKLRRLDACFRREDRRRRSTDDLVFRTRRAYGRRAAVDLSIVQDTASEDSEDIWDADYPKGWSPEERAKSRSICGYRSDRTSLTTHHRSLSVSPAIHSDPEPNVNWWRSAVDDEFSEWNTCPEGYDYVDAERTRALLMGDERAQSLQAYSHQIHRTHQSLTNCLFGTDDDNDDDTEESGASADEEDEEASGGLSTDDGDDLTDVRWDPLREFM</sequence>
<organism evidence="10 11">
    <name type="scientific">Paragonimus westermani</name>
    <dbReference type="NCBI Taxonomy" id="34504"/>
    <lineage>
        <taxon>Eukaryota</taxon>
        <taxon>Metazoa</taxon>
        <taxon>Spiralia</taxon>
        <taxon>Lophotrochozoa</taxon>
        <taxon>Platyhelminthes</taxon>
        <taxon>Trematoda</taxon>
        <taxon>Digenea</taxon>
        <taxon>Plagiorchiida</taxon>
        <taxon>Troglotremata</taxon>
        <taxon>Troglotrematidae</taxon>
        <taxon>Paragonimus</taxon>
    </lineage>
</organism>
<feature type="compositionally biased region" description="Basic and acidic residues" evidence="7">
    <location>
        <begin position="682"/>
        <end position="692"/>
    </location>
</feature>
<dbReference type="PANTHER" id="PTHR23081">
    <property type="entry name" value="RNA POLYMERASE II CTD PHOSPHATASE"/>
    <property type="match status" value="1"/>
</dbReference>
<dbReference type="InterPro" id="IPR039189">
    <property type="entry name" value="Fcp1"/>
</dbReference>
<dbReference type="NCBIfam" id="TIGR02250">
    <property type="entry name" value="FCP1_euk"/>
    <property type="match status" value="1"/>
</dbReference>
<evidence type="ECO:0000313" key="10">
    <source>
        <dbReference type="EMBL" id="KAA3678125.1"/>
    </source>
</evidence>
<evidence type="ECO:0000259" key="8">
    <source>
        <dbReference type="PROSITE" id="PS50172"/>
    </source>
</evidence>
<evidence type="ECO:0000256" key="7">
    <source>
        <dbReference type="SAM" id="MobiDB-lite"/>
    </source>
</evidence>
<comment type="caution">
    <text evidence="10">The sequence shown here is derived from an EMBL/GenBank/DDBJ whole genome shotgun (WGS) entry which is preliminary data.</text>
</comment>
<dbReference type="SMART" id="SM00577">
    <property type="entry name" value="CPDc"/>
    <property type="match status" value="1"/>
</dbReference>
<dbReference type="Proteomes" id="UP000324629">
    <property type="component" value="Unassembled WGS sequence"/>
</dbReference>
<feature type="region of interest" description="Disordered" evidence="7">
    <location>
        <begin position="664"/>
        <end position="697"/>
    </location>
</feature>
<dbReference type="Gene3D" id="3.40.50.10190">
    <property type="entry name" value="BRCT domain"/>
    <property type="match status" value="1"/>
</dbReference>
<dbReference type="EC" id="3.1.3.16" evidence="2"/>
<dbReference type="GO" id="GO:0005634">
    <property type="term" value="C:nucleus"/>
    <property type="evidence" value="ECO:0007669"/>
    <property type="project" value="UniProtKB-SubCell"/>
</dbReference>
<feature type="compositionally biased region" description="Basic residues" evidence="7">
    <location>
        <begin position="664"/>
        <end position="680"/>
    </location>
</feature>
<dbReference type="Gene3D" id="1.10.287.10">
    <property type="entry name" value="S15/NS1, RNA-binding"/>
    <property type="match status" value="1"/>
</dbReference>
<feature type="compositionally biased region" description="Basic and acidic residues" evidence="7">
    <location>
        <begin position="834"/>
        <end position="843"/>
    </location>
</feature>
<feature type="compositionally biased region" description="Basic and acidic residues" evidence="7">
    <location>
        <begin position="1251"/>
        <end position="1262"/>
    </location>
</feature>
<dbReference type="PROSITE" id="PS50969">
    <property type="entry name" value="FCP1"/>
    <property type="match status" value="1"/>
</dbReference>
<evidence type="ECO:0000256" key="6">
    <source>
        <dbReference type="ARBA" id="ARBA00048336"/>
    </source>
</evidence>
<dbReference type="Gene3D" id="3.40.50.1000">
    <property type="entry name" value="HAD superfamily/HAD-like"/>
    <property type="match status" value="1"/>
</dbReference>
<name>A0A5J4NR72_9TREM</name>
<protein>
    <recommendedName>
        <fullName evidence="2">protein-serine/threonine phosphatase</fullName>
        <ecNumber evidence="2">3.1.3.16</ecNumber>
    </recommendedName>
</protein>
<feature type="region of interest" description="Disordered" evidence="7">
    <location>
        <begin position="401"/>
        <end position="436"/>
    </location>
</feature>
<feature type="domain" description="BRCT" evidence="8">
    <location>
        <begin position="547"/>
        <end position="603"/>
    </location>
</feature>
<evidence type="ECO:0000256" key="1">
    <source>
        <dbReference type="ARBA" id="ARBA00004123"/>
    </source>
</evidence>
<feature type="compositionally biased region" description="Basic and acidic residues" evidence="7">
    <location>
        <begin position="401"/>
        <end position="413"/>
    </location>
</feature>
<comment type="catalytic activity">
    <reaction evidence="5">
        <text>O-phospho-L-seryl-[protein] + H2O = L-seryl-[protein] + phosphate</text>
        <dbReference type="Rhea" id="RHEA:20629"/>
        <dbReference type="Rhea" id="RHEA-COMP:9863"/>
        <dbReference type="Rhea" id="RHEA-COMP:11604"/>
        <dbReference type="ChEBI" id="CHEBI:15377"/>
        <dbReference type="ChEBI" id="CHEBI:29999"/>
        <dbReference type="ChEBI" id="CHEBI:43474"/>
        <dbReference type="ChEBI" id="CHEBI:83421"/>
        <dbReference type="EC" id="3.1.3.16"/>
    </reaction>
</comment>
<dbReference type="InterPro" id="IPR036412">
    <property type="entry name" value="HAD-like_sf"/>
</dbReference>
<dbReference type="InterPro" id="IPR004274">
    <property type="entry name" value="FCP1_dom"/>
</dbReference>
<dbReference type="PROSITE" id="PS50172">
    <property type="entry name" value="BRCT"/>
    <property type="match status" value="1"/>
</dbReference>
<evidence type="ECO:0000256" key="2">
    <source>
        <dbReference type="ARBA" id="ARBA00013081"/>
    </source>
</evidence>
<comment type="catalytic activity">
    <reaction evidence="6">
        <text>O-phospho-L-threonyl-[protein] + H2O = L-threonyl-[protein] + phosphate</text>
        <dbReference type="Rhea" id="RHEA:47004"/>
        <dbReference type="Rhea" id="RHEA-COMP:11060"/>
        <dbReference type="Rhea" id="RHEA-COMP:11605"/>
        <dbReference type="ChEBI" id="CHEBI:15377"/>
        <dbReference type="ChEBI" id="CHEBI:30013"/>
        <dbReference type="ChEBI" id="CHEBI:43474"/>
        <dbReference type="ChEBI" id="CHEBI:61977"/>
        <dbReference type="EC" id="3.1.3.16"/>
    </reaction>
</comment>
<dbReference type="SUPFAM" id="SSF52113">
    <property type="entry name" value="BRCT domain"/>
    <property type="match status" value="1"/>
</dbReference>
<keyword evidence="11" id="KW-1185">Reference proteome</keyword>
<dbReference type="SUPFAM" id="SSF56784">
    <property type="entry name" value="HAD-like"/>
    <property type="match status" value="1"/>
</dbReference>
<dbReference type="InterPro" id="IPR001357">
    <property type="entry name" value="BRCT_dom"/>
</dbReference>